<dbReference type="Gene3D" id="2.60.40.790">
    <property type="match status" value="1"/>
</dbReference>
<organism evidence="11">
    <name type="scientific">Ceratitis capitata</name>
    <name type="common">Mediterranean fruit fly</name>
    <name type="synonym">Tephritis capitata</name>
    <dbReference type="NCBI Taxonomy" id="7213"/>
    <lineage>
        <taxon>Eukaryota</taxon>
        <taxon>Metazoa</taxon>
        <taxon>Ecdysozoa</taxon>
        <taxon>Arthropoda</taxon>
        <taxon>Hexapoda</taxon>
        <taxon>Insecta</taxon>
        <taxon>Pterygota</taxon>
        <taxon>Neoptera</taxon>
        <taxon>Endopterygota</taxon>
        <taxon>Diptera</taxon>
        <taxon>Brachycera</taxon>
        <taxon>Muscomorpha</taxon>
        <taxon>Tephritoidea</taxon>
        <taxon>Tephritidae</taxon>
        <taxon>Ceratitis</taxon>
        <taxon>Ceratitis</taxon>
    </lineage>
</organism>
<reference evidence="11" key="1">
    <citation type="submission" date="2013-07" db="EMBL/GenBank/DDBJ databases">
        <authorList>
            <person name="Geib S."/>
        </authorList>
    </citation>
    <scope>NUCLEOTIDE SEQUENCE</scope>
</reference>
<feature type="domain" description="CS" evidence="9">
    <location>
        <begin position="244"/>
        <end position="334"/>
    </location>
</feature>
<feature type="compositionally biased region" description="Basic and acidic residues" evidence="8">
    <location>
        <begin position="94"/>
        <end position="110"/>
    </location>
</feature>
<comment type="subcellular location">
    <subcellularLocation>
        <location evidence="1">Cytoplasm</location>
    </subcellularLocation>
</comment>
<sequence length="416" mass="48515">MDFLRTDAIFMEVLQQQRTIVGFLDAVFGFLLRNTEFYQYQTDIEKRDREFMVLTAMSRYDPATSLANIFVQNMTCDENHVPPAAEEVEIETEEIHEGTEGTHEDTKGINEDTEEMQEDPKEILEDTEETHENTEGIHKDTEKIHEDTEEICEDTIEINEDTEEIREDTTEIHEETDKIEVEMKELQEETGDVSPALEELKIEKEKKEQTTILIEEDKKTVAKIEQKDVSRVHGFSAADYENGSCFENYCWAQTQTELELHIKLPSDLSSSKLILIDIKSDNILVRSRSDPNDVIISGQLSNRVKNKDVVWTINEEKLTICLDKRSHIWWDRLFCEEDPIDPKKIKCERYIDELPEDSQAAIQKIHLQQMEQNNQNNEPEKTFSNEEKMKRLRKAWNAEGSPFKGQPFDPSLIKFS</sequence>
<dbReference type="InterPro" id="IPR037898">
    <property type="entry name" value="NudC_fam"/>
</dbReference>
<dbReference type="OrthoDB" id="515366at2759"/>
<reference evidence="10" key="3">
    <citation type="submission" date="2020-11" db="EMBL/GenBank/DDBJ databases">
        <authorList>
            <person name="Whitehead M."/>
        </authorList>
    </citation>
    <scope>NUCLEOTIDE SEQUENCE</scope>
    <source>
        <strain evidence="10">EGII</strain>
    </source>
</reference>
<gene>
    <name evidence="11" type="primary">NUDC3</name>
    <name evidence="10" type="ORF">CCAP1982_LOCUS11044</name>
</gene>
<dbReference type="SUPFAM" id="SSF49764">
    <property type="entry name" value="HSP20-like chaperones"/>
    <property type="match status" value="1"/>
</dbReference>
<reference evidence="11" key="2">
    <citation type="journal article" date="2014" name="BMC Genomics">
        <title>A genomic perspective to assessing quality of mass-reared SIT flies used in Mediterranean fruit fly (Ceratitis capitata) eradication in California.</title>
        <authorList>
            <person name="Calla B."/>
            <person name="Hall B."/>
            <person name="Hou S."/>
            <person name="Geib S.M."/>
        </authorList>
    </citation>
    <scope>NUCLEOTIDE SEQUENCE</scope>
</reference>
<evidence type="ECO:0000256" key="5">
    <source>
        <dbReference type="ARBA" id="ARBA00022553"/>
    </source>
</evidence>
<evidence type="ECO:0000313" key="12">
    <source>
        <dbReference type="Proteomes" id="UP000606786"/>
    </source>
</evidence>
<evidence type="ECO:0000313" key="11">
    <source>
        <dbReference type="EMBL" id="JAB99243.1"/>
    </source>
</evidence>
<evidence type="ECO:0000256" key="3">
    <source>
        <dbReference type="ARBA" id="ARBA00017641"/>
    </source>
</evidence>
<proteinExistence type="evidence at transcript level"/>
<accession>W8BQY0</accession>
<keyword evidence="7" id="KW-0175">Coiled coil</keyword>
<keyword evidence="12" id="KW-1185">Reference proteome</keyword>
<dbReference type="EMBL" id="CAJHJT010000034">
    <property type="protein sequence ID" value="CAD7002555.1"/>
    <property type="molecule type" value="Genomic_DNA"/>
</dbReference>
<dbReference type="Proteomes" id="UP000606786">
    <property type="component" value="Unassembled WGS sequence"/>
</dbReference>
<evidence type="ECO:0000256" key="4">
    <source>
        <dbReference type="ARBA" id="ARBA00022490"/>
    </source>
</evidence>
<dbReference type="InterPro" id="IPR008978">
    <property type="entry name" value="HSP20-like_chaperone"/>
</dbReference>
<evidence type="ECO:0000256" key="6">
    <source>
        <dbReference type="ARBA" id="ARBA00030427"/>
    </source>
</evidence>
<evidence type="ECO:0000256" key="8">
    <source>
        <dbReference type="SAM" id="MobiDB-lite"/>
    </source>
</evidence>
<feature type="coiled-coil region" evidence="7">
    <location>
        <begin position="169"/>
        <end position="217"/>
    </location>
</feature>
<dbReference type="PANTHER" id="PTHR12356:SF3">
    <property type="entry name" value="NUCLEAR MIGRATION PROTEIN NUDC"/>
    <property type="match status" value="1"/>
</dbReference>
<evidence type="ECO:0000259" key="9">
    <source>
        <dbReference type="PROSITE" id="PS51203"/>
    </source>
</evidence>
<dbReference type="CDD" id="cd06467">
    <property type="entry name" value="p23_NUDC_like"/>
    <property type="match status" value="1"/>
</dbReference>
<dbReference type="GO" id="GO:0051082">
    <property type="term" value="F:unfolded protein binding"/>
    <property type="evidence" value="ECO:0007669"/>
    <property type="project" value="TreeGrafter"/>
</dbReference>
<name>W8BQY0_CERCA</name>
<dbReference type="GO" id="GO:0005737">
    <property type="term" value="C:cytoplasm"/>
    <property type="evidence" value="ECO:0007669"/>
    <property type="project" value="UniProtKB-SubCell"/>
</dbReference>
<dbReference type="InterPro" id="IPR025934">
    <property type="entry name" value="NudC_N_dom"/>
</dbReference>
<dbReference type="GO" id="GO:0006457">
    <property type="term" value="P:protein folding"/>
    <property type="evidence" value="ECO:0007669"/>
    <property type="project" value="TreeGrafter"/>
</dbReference>
<dbReference type="SUPFAM" id="SSF58104">
    <property type="entry name" value="Methyl-accepting chemotaxis protein (MCP) signaling domain"/>
    <property type="match status" value="1"/>
</dbReference>
<evidence type="ECO:0000313" key="10">
    <source>
        <dbReference type="EMBL" id="CAD7002555.1"/>
    </source>
</evidence>
<feature type="region of interest" description="Disordered" evidence="8">
    <location>
        <begin position="94"/>
        <end position="117"/>
    </location>
</feature>
<dbReference type="EMBL" id="GAMC01007312">
    <property type="protein sequence ID" value="JAB99243.1"/>
    <property type="molecule type" value="mRNA"/>
</dbReference>
<comment type="similarity">
    <text evidence="2">Belongs to the nudC family.</text>
</comment>
<dbReference type="InterPro" id="IPR007052">
    <property type="entry name" value="CS_dom"/>
</dbReference>
<dbReference type="PANTHER" id="PTHR12356">
    <property type="entry name" value="NUCLEAR MOVEMENT PROTEIN NUDC"/>
    <property type="match status" value="1"/>
</dbReference>
<evidence type="ECO:0000256" key="2">
    <source>
        <dbReference type="ARBA" id="ARBA00010513"/>
    </source>
</evidence>
<dbReference type="Pfam" id="PF14050">
    <property type="entry name" value="Nudc_N"/>
    <property type="match status" value="1"/>
</dbReference>
<dbReference type="AlphaFoldDB" id="W8BQY0"/>
<evidence type="ECO:0000256" key="1">
    <source>
        <dbReference type="ARBA" id="ARBA00004496"/>
    </source>
</evidence>
<keyword evidence="4" id="KW-0963">Cytoplasm</keyword>
<evidence type="ECO:0000256" key="7">
    <source>
        <dbReference type="SAM" id="Coils"/>
    </source>
</evidence>
<keyword evidence="5" id="KW-0597">Phosphoprotein</keyword>
<protein>
    <recommendedName>
        <fullName evidence="3">Nuclear migration protein nudC</fullName>
    </recommendedName>
    <alternativeName>
        <fullName evidence="6">Nuclear distribution protein C homolog</fullName>
    </alternativeName>
</protein>
<dbReference type="PROSITE" id="PS51203">
    <property type="entry name" value="CS"/>
    <property type="match status" value="1"/>
</dbReference>
<dbReference type="Gene3D" id="1.10.287.950">
    <property type="entry name" value="Methyl-accepting chemotaxis protein"/>
    <property type="match status" value="1"/>
</dbReference>
<dbReference type="Pfam" id="PF04969">
    <property type="entry name" value="CS"/>
    <property type="match status" value="1"/>
</dbReference>